<dbReference type="PANTHER" id="PTHR43876:SF7">
    <property type="entry name" value="UBIQUINONE BIOSYNTHESIS MONOOXYGENASE COQ6, MITOCHONDRIAL"/>
    <property type="match status" value="1"/>
</dbReference>
<evidence type="ECO:0000256" key="1">
    <source>
        <dbReference type="ARBA" id="ARBA00001974"/>
    </source>
</evidence>
<evidence type="ECO:0000259" key="8">
    <source>
        <dbReference type="Pfam" id="PF01494"/>
    </source>
</evidence>
<evidence type="ECO:0000256" key="3">
    <source>
        <dbReference type="ARBA" id="ARBA00005349"/>
    </source>
</evidence>
<keyword evidence="5" id="KW-0274">FAD</keyword>
<comment type="cofactor">
    <cofactor evidence="1">
        <name>FAD</name>
        <dbReference type="ChEBI" id="CHEBI:57692"/>
    </cofactor>
</comment>
<dbReference type="PANTHER" id="PTHR43876">
    <property type="entry name" value="UBIQUINONE BIOSYNTHESIS MONOOXYGENASE COQ6, MITOCHONDRIAL"/>
    <property type="match status" value="1"/>
</dbReference>
<evidence type="ECO:0000256" key="7">
    <source>
        <dbReference type="ARBA" id="ARBA00023033"/>
    </source>
</evidence>
<accession>A0AB38T5Q5</accession>
<dbReference type="NCBIfam" id="NF005691">
    <property type="entry name" value="PRK07494.1"/>
    <property type="match status" value="1"/>
</dbReference>
<dbReference type="Proteomes" id="UP001060070">
    <property type="component" value="Chromosome"/>
</dbReference>
<evidence type="ECO:0000256" key="4">
    <source>
        <dbReference type="ARBA" id="ARBA00022630"/>
    </source>
</evidence>
<comment type="pathway">
    <text evidence="2">Cofactor biosynthesis; ubiquinone biosynthesis.</text>
</comment>
<dbReference type="PRINTS" id="PR00420">
    <property type="entry name" value="RNGMNOXGNASE"/>
</dbReference>
<dbReference type="Pfam" id="PF01494">
    <property type="entry name" value="FAD_binding_3"/>
    <property type="match status" value="1"/>
</dbReference>
<dbReference type="GO" id="GO:0016705">
    <property type="term" value="F:oxidoreductase activity, acting on paired donors, with incorporation or reduction of molecular oxygen"/>
    <property type="evidence" value="ECO:0007669"/>
    <property type="project" value="InterPro"/>
</dbReference>
<dbReference type="SUPFAM" id="SSF51905">
    <property type="entry name" value="FAD/NAD(P)-binding domain"/>
    <property type="match status" value="1"/>
</dbReference>
<proteinExistence type="inferred from homology"/>
<evidence type="ECO:0000256" key="2">
    <source>
        <dbReference type="ARBA" id="ARBA00004749"/>
    </source>
</evidence>
<dbReference type="RefSeq" id="WP_024503279.1">
    <property type="nucleotide sequence ID" value="NZ_CP088147.1"/>
</dbReference>
<dbReference type="GO" id="GO:0004497">
    <property type="term" value="F:monooxygenase activity"/>
    <property type="evidence" value="ECO:0007669"/>
    <property type="project" value="UniProtKB-KW"/>
</dbReference>
<dbReference type="Gene3D" id="3.50.50.60">
    <property type="entry name" value="FAD/NAD(P)-binding domain"/>
    <property type="match status" value="2"/>
</dbReference>
<feature type="domain" description="FAD-binding" evidence="8">
    <location>
        <begin position="8"/>
        <end position="335"/>
    </location>
</feature>
<sequence>MEHQQTARILVAGTGPAGLIAALGFAAEGFPVTLVGPEATAPDGRTTALMNPALKVLDRLGVLEAVVSKAAPLKVMRIVDATSRLIRSPVVTFRASEIDEDEFGLNLPNSVLTPALAGAVAAHAGIDWLRSMVANWHLDAEHVRAVLTDGSTVDAALAVAADGRLSPARQAAGISTSARSYPQAALVLNFGHSGDHAFTSTEFHTETGPFTQVPLPGNRSSLVWVVKPETATELAALDDATLSQRVEQQMQSMLGRVAVEPGRQIYPLSAVTPLRFARDRVALVGEAAHVFPPIGAQGLNLGIRDVDDLIGIACENRSDPGAAKALAAYDFKRRPDILARSSAVNLLNMSLLSDMLPAQMARVAGLGVLGGFAPLRAFFMREGLRPGSGFAALAGGLGKQVRR</sequence>
<protein>
    <submittedName>
        <fullName evidence="9">UbiH/UbiF family hydroxylase</fullName>
    </submittedName>
</protein>
<dbReference type="EMBL" id="CP088147">
    <property type="protein sequence ID" value="UTU49924.1"/>
    <property type="molecule type" value="Genomic_DNA"/>
</dbReference>
<gene>
    <name evidence="9" type="ORF">LRP29_20800</name>
</gene>
<evidence type="ECO:0000256" key="5">
    <source>
        <dbReference type="ARBA" id="ARBA00022827"/>
    </source>
</evidence>
<dbReference type="InterPro" id="IPR036188">
    <property type="entry name" value="FAD/NAD-bd_sf"/>
</dbReference>
<evidence type="ECO:0000313" key="9">
    <source>
        <dbReference type="EMBL" id="UTU49924.1"/>
    </source>
</evidence>
<dbReference type="AlphaFoldDB" id="A0AB38T5Q5"/>
<dbReference type="InterPro" id="IPR002938">
    <property type="entry name" value="FAD-bd"/>
</dbReference>
<dbReference type="GO" id="GO:0071949">
    <property type="term" value="F:FAD binding"/>
    <property type="evidence" value="ECO:0007669"/>
    <property type="project" value="InterPro"/>
</dbReference>
<dbReference type="GO" id="GO:0006744">
    <property type="term" value="P:ubiquinone biosynthetic process"/>
    <property type="evidence" value="ECO:0007669"/>
    <property type="project" value="InterPro"/>
</dbReference>
<evidence type="ECO:0000256" key="6">
    <source>
        <dbReference type="ARBA" id="ARBA00023002"/>
    </source>
</evidence>
<keyword evidence="6" id="KW-0560">Oxidoreductase</keyword>
<dbReference type="InterPro" id="IPR051205">
    <property type="entry name" value="UbiH/COQ6_monooxygenase"/>
</dbReference>
<keyword evidence="7" id="KW-0503">Monooxygenase</keyword>
<reference evidence="9 10" key="1">
    <citation type="journal article" date="2022" name="Microbiol. Resour. Announc.">
        <title>Complete Genome Sequence of Mesorhizobium ciceri Strain R30, a Rhizobium Used as a Commercial Inoculant for Chickpea in Argentina.</title>
        <authorList>
            <person name="Foresto E."/>
            <person name="Revale S."/>
            <person name="Primo E."/>
            <person name="Nievas F."/>
            <person name="Carezzano E."/>
            <person name="Puente M."/>
            <person name="Alzari P."/>
            <person name="Mart M."/>
            <person name="Ben-Assaya M."/>
            <person name="Mornico D."/>
            <person name="Santoro M."/>
            <person name="Mart F."/>
            <person name="Giordano W."/>
            <person name="Bogino P."/>
        </authorList>
    </citation>
    <scope>NUCLEOTIDE SEQUENCE [LARGE SCALE GENOMIC DNA]</scope>
    <source>
        <strain evidence="9 10">R30</strain>
    </source>
</reference>
<keyword evidence="4" id="KW-0285">Flavoprotein</keyword>
<evidence type="ECO:0000313" key="10">
    <source>
        <dbReference type="Proteomes" id="UP001060070"/>
    </source>
</evidence>
<keyword evidence="10" id="KW-1185">Reference proteome</keyword>
<name>A0AB38T5Q5_9HYPH</name>
<dbReference type="NCBIfam" id="TIGR01988">
    <property type="entry name" value="Ubi-OHases"/>
    <property type="match status" value="1"/>
</dbReference>
<dbReference type="InterPro" id="IPR010971">
    <property type="entry name" value="UbiH/COQ6"/>
</dbReference>
<organism evidence="9 10">
    <name type="scientific">Mesorhizobium ciceri</name>
    <dbReference type="NCBI Taxonomy" id="39645"/>
    <lineage>
        <taxon>Bacteria</taxon>
        <taxon>Pseudomonadati</taxon>
        <taxon>Pseudomonadota</taxon>
        <taxon>Alphaproteobacteria</taxon>
        <taxon>Hyphomicrobiales</taxon>
        <taxon>Phyllobacteriaceae</taxon>
        <taxon>Mesorhizobium</taxon>
    </lineage>
</organism>
<comment type="similarity">
    <text evidence="3">Belongs to the UbiH/COQ6 family.</text>
</comment>